<feature type="compositionally biased region" description="Polar residues" evidence="2">
    <location>
        <begin position="645"/>
        <end position="665"/>
    </location>
</feature>
<dbReference type="RefSeq" id="XP_006818792.1">
    <property type="nucleotide sequence ID" value="XM_006818729.1"/>
</dbReference>
<gene>
    <name evidence="4" type="primary">LOC102807145</name>
</gene>
<keyword evidence="1" id="KW-0175">Coiled coil</keyword>
<dbReference type="GeneID" id="102807145"/>
<proteinExistence type="predicted"/>
<evidence type="ECO:0000256" key="1">
    <source>
        <dbReference type="SAM" id="Coils"/>
    </source>
</evidence>
<protein>
    <submittedName>
        <fullName evidence="4">Uncharacterized protein LOC102807145</fullName>
    </submittedName>
</protein>
<dbReference type="PANTHER" id="PTHR23198:SF6">
    <property type="entry name" value="NUCLEAR PORE COMPLEX PROTEIN NUP98-NUP96"/>
    <property type="match status" value="1"/>
</dbReference>
<accession>A0ABM0MFK1</accession>
<feature type="non-terminal residue" evidence="4">
    <location>
        <position position="1"/>
    </location>
</feature>
<name>A0ABM0MFK1_SACKO</name>
<evidence type="ECO:0000256" key="2">
    <source>
        <dbReference type="SAM" id="MobiDB-lite"/>
    </source>
</evidence>
<dbReference type="Gene3D" id="1.10.10.2360">
    <property type="match status" value="2"/>
</dbReference>
<dbReference type="Pfam" id="PF21240">
    <property type="entry name" value="Nup98_GLEBS"/>
    <property type="match status" value="2"/>
</dbReference>
<dbReference type="InterPro" id="IPR037665">
    <property type="entry name" value="Nucleoporin_S59-like"/>
</dbReference>
<evidence type="ECO:0000313" key="3">
    <source>
        <dbReference type="Proteomes" id="UP000694865"/>
    </source>
</evidence>
<evidence type="ECO:0000313" key="4">
    <source>
        <dbReference type="RefSeq" id="XP_006818792.1"/>
    </source>
</evidence>
<dbReference type="PANTHER" id="PTHR23198">
    <property type="entry name" value="NUCLEOPORIN"/>
    <property type="match status" value="1"/>
</dbReference>
<reference evidence="4" key="1">
    <citation type="submission" date="2025-08" db="UniProtKB">
        <authorList>
            <consortium name="RefSeq"/>
        </authorList>
    </citation>
    <scope>IDENTIFICATION</scope>
    <source>
        <tissue evidence="4">Testes</tissue>
    </source>
</reference>
<organism evidence="3 4">
    <name type="scientific">Saccoglossus kowalevskii</name>
    <name type="common">Acorn worm</name>
    <dbReference type="NCBI Taxonomy" id="10224"/>
    <lineage>
        <taxon>Eukaryota</taxon>
        <taxon>Metazoa</taxon>
        <taxon>Hemichordata</taxon>
        <taxon>Enteropneusta</taxon>
        <taxon>Harrimaniidae</taxon>
        <taxon>Saccoglossus</taxon>
    </lineage>
</organism>
<dbReference type="Proteomes" id="UP000694865">
    <property type="component" value="Unplaced"/>
</dbReference>
<keyword evidence="3" id="KW-1185">Reference proteome</keyword>
<feature type="coiled-coil region" evidence="1">
    <location>
        <begin position="462"/>
        <end position="493"/>
    </location>
</feature>
<feature type="region of interest" description="Disordered" evidence="2">
    <location>
        <begin position="632"/>
        <end position="665"/>
    </location>
</feature>
<sequence>LYSNKDSTEAIKFLNNTAIPVLAESSRACEGLLISREIVDTLTSMKENKSPGNDGLTVEFYKAYWPLYAGTQWTKFNCVLLVKWSVLSNCTAGSGGLFGQTAATAPFGQTRTTPTAGLFGAGGFDANVPTGTTIKFNPPMVTDIMQKRGVSSNINTRHQCITAMKEYESKCLEELRLEHYGANRKSFFLVKESGLLGAGGSRTQTDTSKGLFGATAIGTTGGFVGQNKTFPAGLFATPSTSTPSGAGFGANFGGTAGTGGIFCQTAATAPFGPTGTTPTAGRFVVGGFGVNVPTDTTIKFNPPTGTDIMQKRGVSSNIGTRHQCITAMKEYESKCLEELRLEDYGANRKGPGTGAGLLGAGGSITQTDTSKGLFGATATGTTGGLFGQNKTFPLGTTGDGQTTSGSFFGQTAQPQQTSLFASKAGGFGASTGSSLFTGTTGFEQTQKKNRIFAGNMTNEIDLTQLKKKRTNARSQLNRVLNKLEALITQYDTQSDKADAYEEIKSLRPVAVRRLEVLIAVDAEMISQLTEDDHEFQDTDDYEIAASARVNKAVSFIEKHSAANKRRIAREHTLTPYLQASGDIQSLTTKLKSMQLSKLEIPMFYGDALQWSQFDDKFVSTVDNNEHLSKVQKTRISTKFPKRRSQTSTPNALQQPKPTTHSPINY</sequence>